<dbReference type="Proteomes" id="UP000299102">
    <property type="component" value="Unassembled WGS sequence"/>
</dbReference>
<evidence type="ECO:0000313" key="1">
    <source>
        <dbReference type="EMBL" id="GBP53046.1"/>
    </source>
</evidence>
<name>A0A4C1WNJ1_EUMVA</name>
<keyword evidence="2" id="KW-1185">Reference proteome</keyword>
<sequence length="80" mass="8828">MNSFNGLLGLDGGALRAEWARPAPLRRVQNEKVKTRSYHSSCWYLFETRRAGGTVRRQVTDVLAAAGAPAARRRLSGKIS</sequence>
<dbReference type="EMBL" id="BGZK01000615">
    <property type="protein sequence ID" value="GBP53046.1"/>
    <property type="molecule type" value="Genomic_DNA"/>
</dbReference>
<comment type="caution">
    <text evidence="1">The sequence shown here is derived from an EMBL/GenBank/DDBJ whole genome shotgun (WGS) entry which is preliminary data.</text>
</comment>
<proteinExistence type="predicted"/>
<dbReference type="AlphaFoldDB" id="A0A4C1WNJ1"/>
<reference evidence="1 2" key="1">
    <citation type="journal article" date="2019" name="Commun. Biol.">
        <title>The bagworm genome reveals a unique fibroin gene that provides high tensile strength.</title>
        <authorList>
            <person name="Kono N."/>
            <person name="Nakamura H."/>
            <person name="Ohtoshi R."/>
            <person name="Tomita M."/>
            <person name="Numata K."/>
            <person name="Arakawa K."/>
        </authorList>
    </citation>
    <scope>NUCLEOTIDE SEQUENCE [LARGE SCALE GENOMIC DNA]</scope>
</reference>
<protein>
    <submittedName>
        <fullName evidence="1">Uncharacterized protein</fullName>
    </submittedName>
</protein>
<evidence type="ECO:0000313" key="2">
    <source>
        <dbReference type="Proteomes" id="UP000299102"/>
    </source>
</evidence>
<accession>A0A4C1WNJ1</accession>
<organism evidence="1 2">
    <name type="scientific">Eumeta variegata</name>
    <name type="common">Bagworm moth</name>
    <name type="synonym">Eumeta japonica</name>
    <dbReference type="NCBI Taxonomy" id="151549"/>
    <lineage>
        <taxon>Eukaryota</taxon>
        <taxon>Metazoa</taxon>
        <taxon>Ecdysozoa</taxon>
        <taxon>Arthropoda</taxon>
        <taxon>Hexapoda</taxon>
        <taxon>Insecta</taxon>
        <taxon>Pterygota</taxon>
        <taxon>Neoptera</taxon>
        <taxon>Endopterygota</taxon>
        <taxon>Lepidoptera</taxon>
        <taxon>Glossata</taxon>
        <taxon>Ditrysia</taxon>
        <taxon>Tineoidea</taxon>
        <taxon>Psychidae</taxon>
        <taxon>Oiketicinae</taxon>
        <taxon>Eumeta</taxon>
    </lineage>
</organism>
<gene>
    <name evidence="1" type="ORF">EVAR_43331_1</name>
</gene>